<gene>
    <name evidence="6" type="ORF">JRO89_XS04G0167500</name>
</gene>
<dbReference type="CDD" id="cd23767">
    <property type="entry name" value="IQCD"/>
    <property type="match status" value="1"/>
</dbReference>
<evidence type="ECO:0000256" key="3">
    <source>
        <dbReference type="ARBA" id="ARBA00024378"/>
    </source>
</evidence>
<comment type="caution">
    <text evidence="6">The sequence shown here is derived from an EMBL/GenBank/DDBJ whole genome shotgun (WGS) entry which is preliminary data.</text>
</comment>
<dbReference type="InterPro" id="IPR025064">
    <property type="entry name" value="DUF4005"/>
</dbReference>
<evidence type="ECO:0000256" key="2">
    <source>
        <dbReference type="ARBA" id="ARBA00024341"/>
    </source>
</evidence>
<accession>A0ABQ8I5M0</accession>
<dbReference type="Pfam" id="PF00612">
    <property type="entry name" value="IQ"/>
    <property type="match status" value="2"/>
</dbReference>
<dbReference type="PANTHER" id="PTHR32295">
    <property type="entry name" value="IQ-DOMAIN 5-RELATED"/>
    <property type="match status" value="1"/>
</dbReference>
<reference evidence="6 7" key="1">
    <citation type="submission" date="2021-02" db="EMBL/GenBank/DDBJ databases">
        <title>Plant Genome Project.</title>
        <authorList>
            <person name="Zhang R.-G."/>
        </authorList>
    </citation>
    <scope>NUCLEOTIDE SEQUENCE [LARGE SCALE GENOMIC DNA]</scope>
    <source>
        <tissue evidence="6">Leaves</tissue>
    </source>
</reference>
<evidence type="ECO:0000256" key="4">
    <source>
        <dbReference type="SAM" id="MobiDB-lite"/>
    </source>
</evidence>
<comment type="similarity">
    <text evidence="2">Belongs to the IQD family.</text>
</comment>
<proteinExistence type="inferred from homology"/>
<organism evidence="6 7">
    <name type="scientific">Xanthoceras sorbifolium</name>
    <dbReference type="NCBI Taxonomy" id="99658"/>
    <lineage>
        <taxon>Eukaryota</taxon>
        <taxon>Viridiplantae</taxon>
        <taxon>Streptophyta</taxon>
        <taxon>Embryophyta</taxon>
        <taxon>Tracheophyta</taxon>
        <taxon>Spermatophyta</taxon>
        <taxon>Magnoliopsida</taxon>
        <taxon>eudicotyledons</taxon>
        <taxon>Gunneridae</taxon>
        <taxon>Pentapetalae</taxon>
        <taxon>rosids</taxon>
        <taxon>malvids</taxon>
        <taxon>Sapindales</taxon>
        <taxon>Sapindaceae</taxon>
        <taxon>Xanthoceroideae</taxon>
        <taxon>Xanthoceras</taxon>
    </lineage>
</organism>
<feature type="compositionally biased region" description="Polar residues" evidence="4">
    <location>
        <begin position="341"/>
        <end position="364"/>
    </location>
</feature>
<keyword evidence="7" id="KW-1185">Reference proteome</keyword>
<evidence type="ECO:0000256" key="1">
    <source>
        <dbReference type="ARBA" id="ARBA00022860"/>
    </source>
</evidence>
<feature type="region of interest" description="Disordered" evidence="4">
    <location>
        <begin position="332"/>
        <end position="396"/>
    </location>
</feature>
<dbReference type="Pfam" id="PF13178">
    <property type="entry name" value="DUF4005"/>
    <property type="match status" value="1"/>
</dbReference>
<evidence type="ECO:0000313" key="6">
    <source>
        <dbReference type="EMBL" id="KAH7571924.1"/>
    </source>
</evidence>
<name>A0ABQ8I5M0_9ROSI</name>
<dbReference type="PROSITE" id="PS50096">
    <property type="entry name" value="IQ"/>
    <property type="match status" value="2"/>
</dbReference>
<dbReference type="PANTHER" id="PTHR32295:SF263">
    <property type="entry name" value="DUF4005 DOMAIN-CONTAINING PROTEIN"/>
    <property type="match status" value="1"/>
</dbReference>
<feature type="compositionally biased region" description="Polar residues" evidence="4">
    <location>
        <begin position="373"/>
        <end position="385"/>
    </location>
</feature>
<keyword evidence="1" id="KW-0112">Calmodulin-binding</keyword>
<evidence type="ECO:0000259" key="5">
    <source>
        <dbReference type="Pfam" id="PF13178"/>
    </source>
</evidence>
<protein>
    <recommendedName>
        <fullName evidence="5">DUF4005 domain-containing protein</fullName>
    </recommendedName>
</protein>
<comment type="subunit">
    <text evidence="3">Binds to multiple calmodulin (CaM) in the presence of Ca(2+) and CaM-like proteins.</text>
</comment>
<feature type="domain" description="DUF4005" evidence="5">
    <location>
        <begin position="279"/>
        <end position="364"/>
    </location>
</feature>
<sequence length="457" mass="51756">MGKASKWMVNFWLGKKEERTKKKDIGFLEENVANSTAIVPSSSSPRVRRRWSFGRSSSKEKGHKSCKSLDLITTNSLVVVRAIVDLEKQQQQSKAVLAAVAAAVEETVLPPKQEIDEAIISRVVQESSATRIQAVFRSYLARKALCALKGLVKLQALVRGHLVRKQTTATLRQMHTLMAIQVRARFHRIQTAEEETQLLVKSQSSRYKYIPHTRPLRQEPIDFNAYKAQAAVSKSKNGYLNHHSQMKKIENGIAAHFSGDFSFSKREHQYEEEFSISTTAHNTPQHYYHHETPKIIIPGRASISGQKPDYLLPLPHHHHHDHSFLPNYMANTESSRAKAARSQSEPKQRPGSNSKPKGTRTASMDRTGAPLVTQIQTQTETQRSSPRSDNRNQDPWFIKLYRSKRTTRDSESDADSTLTSLSNYGNSVMAYETVDLKLQWKEVDTNAAIPWKYAGNL</sequence>
<dbReference type="EMBL" id="JAFEMO010000004">
    <property type="protein sequence ID" value="KAH7571924.1"/>
    <property type="molecule type" value="Genomic_DNA"/>
</dbReference>
<dbReference type="Proteomes" id="UP000827721">
    <property type="component" value="Unassembled WGS sequence"/>
</dbReference>
<dbReference type="Gene3D" id="1.20.5.190">
    <property type="match status" value="1"/>
</dbReference>
<dbReference type="InterPro" id="IPR000048">
    <property type="entry name" value="IQ_motif_EF-hand-BS"/>
</dbReference>
<evidence type="ECO:0000313" key="7">
    <source>
        <dbReference type="Proteomes" id="UP000827721"/>
    </source>
</evidence>